<dbReference type="EMBL" id="JMIX01000006">
    <property type="protein sequence ID" value="KEO93266.1"/>
    <property type="molecule type" value="Genomic_DNA"/>
</dbReference>
<organism evidence="1 2">
    <name type="scientific">Erythrobacter litoralis</name>
    <dbReference type="NCBI Taxonomy" id="39960"/>
    <lineage>
        <taxon>Bacteria</taxon>
        <taxon>Pseudomonadati</taxon>
        <taxon>Pseudomonadota</taxon>
        <taxon>Alphaproteobacteria</taxon>
        <taxon>Sphingomonadales</taxon>
        <taxon>Erythrobacteraceae</taxon>
        <taxon>Erythrobacter/Porphyrobacter group</taxon>
        <taxon>Erythrobacter</taxon>
    </lineage>
</organism>
<comment type="caution">
    <text evidence="1">The sequence shown here is derived from an EMBL/GenBank/DDBJ whole genome shotgun (WGS) entry which is preliminary data.</text>
</comment>
<dbReference type="RefSeq" id="WP_034903213.1">
    <property type="nucleotide sequence ID" value="NZ_CP017057.1"/>
</dbReference>
<name>A0A074MEH9_9SPHN</name>
<gene>
    <name evidence="1" type="ORF">EH32_11110</name>
</gene>
<accession>A0A074MEH9</accession>
<proteinExistence type="predicted"/>
<dbReference type="OrthoDB" id="7433432at2"/>
<dbReference type="KEGG" id="elq:Ga0102493_11355"/>
<evidence type="ECO:0008006" key="3">
    <source>
        <dbReference type="Google" id="ProtNLM"/>
    </source>
</evidence>
<dbReference type="Pfam" id="PF10045">
    <property type="entry name" value="DUF2280"/>
    <property type="match status" value="1"/>
</dbReference>
<protein>
    <recommendedName>
        <fullName evidence="3">DUF2280 domain-containing protein</fullName>
    </recommendedName>
</protein>
<dbReference type="PATRIC" id="fig|39960.10.peg.2610"/>
<sequence length="136" mass="15627">MKRLPEAIKRRIVEHLACFQRPADVVDLIAEEFDVTLTPRHVRAYDPASLQFAGSCRWLEYHAAVRERYREEIGKVAIAHRTYRLGKLQQSIDAALRLLDKDDATALEAAEQIRKAVETAAKEVGNVHVKYPDRKY</sequence>
<reference evidence="1 2" key="1">
    <citation type="submission" date="2014-04" db="EMBL/GenBank/DDBJ databases">
        <title>A comprehensive comparison of genomes of Erythrobacter spp. Strains.</title>
        <authorList>
            <person name="Zheng Q."/>
        </authorList>
    </citation>
    <scope>NUCLEOTIDE SEQUENCE [LARGE SCALE GENOMIC DNA]</scope>
    <source>
        <strain evidence="1 2">DSM 8509</strain>
    </source>
</reference>
<evidence type="ECO:0000313" key="2">
    <source>
        <dbReference type="Proteomes" id="UP000027866"/>
    </source>
</evidence>
<dbReference type="InterPro" id="IPR018738">
    <property type="entry name" value="DUF2280"/>
</dbReference>
<evidence type="ECO:0000313" key="1">
    <source>
        <dbReference type="EMBL" id="KEO93266.1"/>
    </source>
</evidence>
<dbReference type="Proteomes" id="UP000027866">
    <property type="component" value="Unassembled WGS sequence"/>
</dbReference>
<keyword evidence="2" id="KW-1185">Reference proteome</keyword>
<dbReference type="AlphaFoldDB" id="A0A074MEH9"/>